<protein>
    <recommendedName>
        <fullName evidence="4">Secreted protein</fullName>
    </recommendedName>
</protein>
<feature type="chain" id="PRO_5019206153" description="Secreted protein" evidence="1">
    <location>
        <begin position="25"/>
        <end position="60"/>
    </location>
</feature>
<evidence type="ECO:0000313" key="2">
    <source>
        <dbReference type="EMBL" id="RUL89669.1"/>
    </source>
</evidence>
<dbReference type="EMBL" id="RYZH01000001">
    <property type="protein sequence ID" value="RUL89669.1"/>
    <property type="molecule type" value="Genomic_DNA"/>
</dbReference>
<feature type="signal peptide" evidence="1">
    <location>
        <begin position="1"/>
        <end position="24"/>
    </location>
</feature>
<name>A0A432MQY2_9BACT</name>
<keyword evidence="3" id="KW-1185">Reference proteome</keyword>
<accession>A0A432MQY2</accession>
<keyword evidence="1" id="KW-0732">Signal</keyword>
<gene>
    <name evidence="2" type="ORF">TsocGM_00415</name>
</gene>
<dbReference type="Proteomes" id="UP000280296">
    <property type="component" value="Unassembled WGS sequence"/>
</dbReference>
<dbReference type="AlphaFoldDB" id="A0A432MQY2"/>
<evidence type="ECO:0000256" key="1">
    <source>
        <dbReference type="SAM" id="SignalP"/>
    </source>
</evidence>
<sequence length="60" mass="6022">MSRLVSIALLLAVSIGLSSLPGCGGGGDDGEVQISPEAEAADDAGQKAMEEYMKSGGPQR</sequence>
<proteinExistence type="predicted"/>
<reference evidence="2 3" key="2">
    <citation type="submission" date="2019-01" db="EMBL/GenBank/DDBJ databases">
        <title>Tautonia sociabilis, a novel thermotolerant planctomycete of Isosphaeraceae family, isolated from a 4000 m deep subterranean habitat.</title>
        <authorList>
            <person name="Kovaleva O.L."/>
            <person name="Elcheninov A.G."/>
            <person name="Van Heerden E."/>
            <person name="Toshchakov S.V."/>
            <person name="Novikov A."/>
            <person name="Bonch-Osmolovskaya E.A."/>
            <person name="Kublanov I.V."/>
        </authorList>
    </citation>
    <scope>NUCLEOTIDE SEQUENCE [LARGE SCALE GENOMIC DNA]</scope>
    <source>
        <strain evidence="2 3">GM2012</strain>
    </source>
</reference>
<reference evidence="2 3" key="1">
    <citation type="submission" date="2018-12" db="EMBL/GenBank/DDBJ databases">
        <authorList>
            <person name="Toschakov S.V."/>
        </authorList>
    </citation>
    <scope>NUCLEOTIDE SEQUENCE [LARGE SCALE GENOMIC DNA]</scope>
    <source>
        <strain evidence="2 3">GM2012</strain>
    </source>
</reference>
<dbReference type="RefSeq" id="WP_126723344.1">
    <property type="nucleotide sequence ID" value="NZ_RYZH01000001.1"/>
</dbReference>
<evidence type="ECO:0000313" key="3">
    <source>
        <dbReference type="Proteomes" id="UP000280296"/>
    </source>
</evidence>
<evidence type="ECO:0008006" key="4">
    <source>
        <dbReference type="Google" id="ProtNLM"/>
    </source>
</evidence>
<organism evidence="2 3">
    <name type="scientific">Tautonia sociabilis</name>
    <dbReference type="NCBI Taxonomy" id="2080755"/>
    <lineage>
        <taxon>Bacteria</taxon>
        <taxon>Pseudomonadati</taxon>
        <taxon>Planctomycetota</taxon>
        <taxon>Planctomycetia</taxon>
        <taxon>Isosphaerales</taxon>
        <taxon>Isosphaeraceae</taxon>
        <taxon>Tautonia</taxon>
    </lineage>
</organism>
<comment type="caution">
    <text evidence="2">The sequence shown here is derived from an EMBL/GenBank/DDBJ whole genome shotgun (WGS) entry which is preliminary data.</text>
</comment>